<keyword evidence="3" id="KW-1185">Reference proteome</keyword>
<dbReference type="InterPro" id="IPR007889">
    <property type="entry name" value="HTH_Psq"/>
</dbReference>
<reference evidence="2 3" key="1">
    <citation type="submission" date="2019-05" db="EMBL/GenBank/DDBJ databases">
        <title>Another draft genome of Portunus trituberculatus and its Hox gene families provides insights of decapod evolution.</title>
        <authorList>
            <person name="Jeong J.-H."/>
            <person name="Song I."/>
            <person name="Kim S."/>
            <person name="Choi T."/>
            <person name="Kim D."/>
            <person name="Ryu S."/>
            <person name="Kim W."/>
        </authorList>
    </citation>
    <scope>NUCLEOTIDE SEQUENCE [LARGE SCALE GENOMIC DNA]</scope>
    <source>
        <tissue evidence="2">Muscle</tissue>
    </source>
</reference>
<proteinExistence type="predicted"/>
<evidence type="ECO:0000259" key="1">
    <source>
        <dbReference type="Pfam" id="PF04218"/>
    </source>
</evidence>
<accession>A0A5B7E5W2</accession>
<dbReference type="EMBL" id="VSRR010002028">
    <property type="protein sequence ID" value="MPC29178.1"/>
    <property type="molecule type" value="Genomic_DNA"/>
</dbReference>
<dbReference type="GO" id="GO:0003677">
    <property type="term" value="F:DNA binding"/>
    <property type="evidence" value="ECO:0007669"/>
    <property type="project" value="InterPro"/>
</dbReference>
<organism evidence="2 3">
    <name type="scientific">Portunus trituberculatus</name>
    <name type="common">Swimming crab</name>
    <name type="synonym">Neptunus trituberculatus</name>
    <dbReference type="NCBI Taxonomy" id="210409"/>
    <lineage>
        <taxon>Eukaryota</taxon>
        <taxon>Metazoa</taxon>
        <taxon>Ecdysozoa</taxon>
        <taxon>Arthropoda</taxon>
        <taxon>Crustacea</taxon>
        <taxon>Multicrustacea</taxon>
        <taxon>Malacostraca</taxon>
        <taxon>Eumalacostraca</taxon>
        <taxon>Eucarida</taxon>
        <taxon>Decapoda</taxon>
        <taxon>Pleocyemata</taxon>
        <taxon>Brachyura</taxon>
        <taxon>Eubrachyura</taxon>
        <taxon>Portunoidea</taxon>
        <taxon>Portunidae</taxon>
        <taxon>Portuninae</taxon>
        <taxon>Portunus</taxon>
    </lineage>
</organism>
<gene>
    <name evidence="2" type="ORF">E2C01_022399</name>
</gene>
<evidence type="ECO:0000313" key="2">
    <source>
        <dbReference type="EMBL" id="MPC29178.1"/>
    </source>
</evidence>
<sequence length="211" mass="24312">MRDRTYHLRCDWLAPCLSLAFLELDPRNFTSVRAISCCEMASMNAWRDDNVVALSRQQRSENINIVVKATHKLKGSQEEEEEAAESLRVSTSSVVDLSSALLFGIPCNPHLMKVHTTKFRNYEGFILLPFARLTNTKLGLTKFYPALLMDNTRTTHSPFKTITAPTRKSLTFEVKLDIIHRHEKGKKTNSIARHHLDSIYCLYYFQVSRLY</sequence>
<feature type="domain" description="HTH psq-type" evidence="1">
    <location>
        <begin position="166"/>
        <end position="194"/>
    </location>
</feature>
<dbReference type="Proteomes" id="UP000324222">
    <property type="component" value="Unassembled WGS sequence"/>
</dbReference>
<name>A0A5B7E5W2_PORTR</name>
<evidence type="ECO:0000313" key="3">
    <source>
        <dbReference type="Proteomes" id="UP000324222"/>
    </source>
</evidence>
<dbReference type="AlphaFoldDB" id="A0A5B7E5W2"/>
<dbReference type="Pfam" id="PF04218">
    <property type="entry name" value="CENP-B_N"/>
    <property type="match status" value="1"/>
</dbReference>
<protein>
    <recommendedName>
        <fullName evidence="1">HTH psq-type domain-containing protein</fullName>
    </recommendedName>
</protein>
<comment type="caution">
    <text evidence="2">The sequence shown here is derived from an EMBL/GenBank/DDBJ whole genome shotgun (WGS) entry which is preliminary data.</text>
</comment>